<evidence type="ECO:0000313" key="2">
    <source>
        <dbReference type="EMBL" id="GAI11735.1"/>
    </source>
</evidence>
<keyword evidence="1" id="KW-0812">Transmembrane</keyword>
<accession>X1MAL6</accession>
<proteinExistence type="predicted"/>
<keyword evidence="1" id="KW-1133">Transmembrane helix</keyword>
<gene>
    <name evidence="2" type="ORF">S06H3_20133</name>
</gene>
<dbReference type="EMBL" id="BARV01010395">
    <property type="protein sequence ID" value="GAI11735.1"/>
    <property type="molecule type" value="Genomic_DNA"/>
</dbReference>
<feature type="transmembrane region" description="Helical" evidence="1">
    <location>
        <begin position="5"/>
        <end position="22"/>
    </location>
</feature>
<protein>
    <submittedName>
        <fullName evidence="2">Uncharacterized protein</fullName>
    </submittedName>
</protein>
<comment type="caution">
    <text evidence="2">The sequence shown here is derived from an EMBL/GenBank/DDBJ whole genome shotgun (WGS) entry which is preliminary data.</text>
</comment>
<evidence type="ECO:0000256" key="1">
    <source>
        <dbReference type="SAM" id="Phobius"/>
    </source>
</evidence>
<sequence length="98" mass="10464">MSKTLIAIIIIIVIAGLGYWIYQSTTTPEELSEKEQACVNSGGQVSTSLCCKATGDFPNLCLVGPCGCAPEYSHQTKICDCGPDKCFNGNECIVPENK</sequence>
<name>X1MAL6_9ZZZZ</name>
<reference evidence="2" key="1">
    <citation type="journal article" date="2014" name="Front. Microbiol.">
        <title>High frequency of phylogenetically diverse reductive dehalogenase-homologous genes in deep subseafloor sedimentary metagenomes.</title>
        <authorList>
            <person name="Kawai M."/>
            <person name="Futagami T."/>
            <person name="Toyoda A."/>
            <person name="Takaki Y."/>
            <person name="Nishi S."/>
            <person name="Hori S."/>
            <person name="Arai W."/>
            <person name="Tsubouchi T."/>
            <person name="Morono Y."/>
            <person name="Uchiyama I."/>
            <person name="Ito T."/>
            <person name="Fujiyama A."/>
            <person name="Inagaki F."/>
            <person name="Takami H."/>
        </authorList>
    </citation>
    <scope>NUCLEOTIDE SEQUENCE</scope>
    <source>
        <strain evidence="2">Expedition CK06-06</strain>
    </source>
</reference>
<keyword evidence="1" id="KW-0472">Membrane</keyword>
<organism evidence="2">
    <name type="scientific">marine sediment metagenome</name>
    <dbReference type="NCBI Taxonomy" id="412755"/>
    <lineage>
        <taxon>unclassified sequences</taxon>
        <taxon>metagenomes</taxon>
        <taxon>ecological metagenomes</taxon>
    </lineage>
</organism>
<dbReference type="AlphaFoldDB" id="X1MAL6"/>